<feature type="region of interest" description="Disordered" evidence="1">
    <location>
        <begin position="1"/>
        <end position="25"/>
    </location>
</feature>
<feature type="compositionally biased region" description="Basic and acidic residues" evidence="1">
    <location>
        <begin position="133"/>
        <end position="146"/>
    </location>
</feature>
<dbReference type="AlphaFoldDB" id="A0AAD1UEA7"/>
<protein>
    <submittedName>
        <fullName evidence="2">Uncharacterized protein</fullName>
    </submittedName>
</protein>
<proteinExistence type="predicted"/>
<organism evidence="2 3">
    <name type="scientific">Euplotes crassus</name>
    <dbReference type="NCBI Taxonomy" id="5936"/>
    <lineage>
        <taxon>Eukaryota</taxon>
        <taxon>Sar</taxon>
        <taxon>Alveolata</taxon>
        <taxon>Ciliophora</taxon>
        <taxon>Intramacronucleata</taxon>
        <taxon>Spirotrichea</taxon>
        <taxon>Hypotrichia</taxon>
        <taxon>Euplotida</taxon>
        <taxon>Euplotidae</taxon>
        <taxon>Moneuplotes</taxon>
    </lineage>
</organism>
<feature type="compositionally biased region" description="Polar residues" evidence="1">
    <location>
        <begin position="295"/>
        <end position="305"/>
    </location>
</feature>
<name>A0AAD1UEA7_EUPCR</name>
<dbReference type="Proteomes" id="UP001295684">
    <property type="component" value="Unassembled WGS sequence"/>
</dbReference>
<accession>A0AAD1UEA7</accession>
<feature type="region of interest" description="Disordered" evidence="1">
    <location>
        <begin position="128"/>
        <end position="149"/>
    </location>
</feature>
<evidence type="ECO:0000256" key="1">
    <source>
        <dbReference type="SAM" id="MobiDB-lite"/>
    </source>
</evidence>
<comment type="caution">
    <text evidence="2">The sequence shown here is derived from an EMBL/GenBank/DDBJ whole genome shotgun (WGS) entry which is preliminary data.</text>
</comment>
<evidence type="ECO:0000313" key="2">
    <source>
        <dbReference type="EMBL" id="CAI2365214.1"/>
    </source>
</evidence>
<feature type="region of interest" description="Disordered" evidence="1">
    <location>
        <begin position="270"/>
        <end position="333"/>
    </location>
</feature>
<gene>
    <name evidence="2" type="ORF">ECRASSUSDP1_LOCUS6564</name>
</gene>
<feature type="compositionally biased region" description="Basic and acidic residues" evidence="1">
    <location>
        <begin position="276"/>
        <end position="287"/>
    </location>
</feature>
<dbReference type="EMBL" id="CAMPGE010006371">
    <property type="protein sequence ID" value="CAI2365214.1"/>
    <property type="molecule type" value="Genomic_DNA"/>
</dbReference>
<keyword evidence="3" id="KW-1185">Reference proteome</keyword>
<reference evidence="2" key="1">
    <citation type="submission" date="2023-07" db="EMBL/GenBank/DDBJ databases">
        <authorList>
            <consortium name="AG Swart"/>
            <person name="Singh M."/>
            <person name="Singh A."/>
            <person name="Seah K."/>
            <person name="Emmerich C."/>
        </authorList>
    </citation>
    <scope>NUCLEOTIDE SEQUENCE</scope>
    <source>
        <strain evidence="2">DP1</strain>
    </source>
</reference>
<sequence>MNQDIDNIDESHRDVSSKQTSLSIHQQFKKNLSSLENKSEKSGEASSFLQSLRNEPLRKIESCIPNDSNITENACLPPIIPKLRYKDHQGFPTIGRVNMSTKRHQSPYSSMHKNKITLENNLRGKINSGEANIDQKADTETQEKTKNRNHSYSVDATCFKKNLSLRRTERNKEPLIVNEDISLDGTPKRKRRINKAQQTKRKQIVNMSLINPVTNRLPEETDMDRYKEVRNSVEKYIKKFSHLIPNLKKKKYELLTDILGKDKYEEIKSKLKSKNPAKEAKSRDRMQRPLGSLKINKTTDGSPKNNIKRQKKAELLLDSSAKSKMPKQKPESKEELVTYKGAITDKYINLGGLGFNKDKSWDVAHERRRNMLNFSHKVNESQLNKGNSSSLIRQKSLKERNEVLKTLRQRRNKALDYAKHIKKPNPPTNPISQPEQRFIKYDNKEYLLENQKIKMLFF</sequence>
<evidence type="ECO:0000313" key="3">
    <source>
        <dbReference type="Proteomes" id="UP001295684"/>
    </source>
</evidence>